<evidence type="ECO:0000313" key="1">
    <source>
        <dbReference type="Proteomes" id="UP000095283"/>
    </source>
</evidence>
<keyword evidence="1" id="KW-1185">Reference proteome</keyword>
<dbReference type="AlphaFoldDB" id="A0A1I7X5N2"/>
<organism evidence="1 2">
    <name type="scientific">Heterorhabditis bacteriophora</name>
    <name type="common">Entomopathogenic nematode worm</name>
    <dbReference type="NCBI Taxonomy" id="37862"/>
    <lineage>
        <taxon>Eukaryota</taxon>
        <taxon>Metazoa</taxon>
        <taxon>Ecdysozoa</taxon>
        <taxon>Nematoda</taxon>
        <taxon>Chromadorea</taxon>
        <taxon>Rhabditida</taxon>
        <taxon>Rhabditina</taxon>
        <taxon>Rhabditomorpha</taxon>
        <taxon>Strongyloidea</taxon>
        <taxon>Heterorhabditidae</taxon>
        <taxon>Heterorhabditis</taxon>
    </lineage>
</organism>
<name>A0A1I7X5N2_HETBA</name>
<sequence>MLFCFSLYLSKPLTSEHGSLHIY</sequence>
<accession>A0A1I7X5N2</accession>
<proteinExistence type="predicted"/>
<dbReference type="WBParaSite" id="Hba_12732">
    <property type="protein sequence ID" value="Hba_12732"/>
    <property type="gene ID" value="Hba_12732"/>
</dbReference>
<evidence type="ECO:0000313" key="2">
    <source>
        <dbReference type="WBParaSite" id="Hba_12732"/>
    </source>
</evidence>
<dbReference type="Proteomes" id="UP000095283">
    <property type="component" value="Unplaced"/>
</dbReference>
<protein>
    <submittedName>
        <fullName evidence="2">Uncharacterized protein</fullName>
    </submittedName>
</protein>
<reference evidence="2" key="1">
    <citation type="submission" date="2016-11" db="UniProtKB">
        <authorList>
            <consortium name="WormBaseParasite"/>
        </authorList>
    </citation>
    <scope>IDENTIFICATION</scope>
</reference>